<protein>
    <submittedName>
        <fullName evidence="2">Uncharacterized protein</fullName>
    </submittedName>
</protein>
<sequence>MQIDRKNEINGFLKQDDKLSDIEEDDDDAIIMQADHQLLNSPTSSHKSDLDERRNSVQCVEDKIINSLKRKFSDKLDEPKIETHQKLPAKRNLDNPTIGDRRSERRCSNGNTVCMSPYVVVNRLENVKSSLCSTKIASENEDTIEVEGDFLNMENDDDGDLNLTLSDDDDTLSLNAPGFLAHNLESKLMNLSEEDIEIDVHKFS</sequence>
<dbReference type="HOGENOM" id="CLU_1344767_0_0_1"/>
<proteinExistence type="predicted"/>
<dbReference type="Proteomes" id="UP000014500">
    <property type="component" value="Unassembled WGS sequence"/>
</dbReference>
<evidence type="ECO:0000313" key="3">
    <source>
        <dbReference type="Proteomes" id="UP000014500"/>
    </source>
</evidence>
<accession>T1IHC7</accession>
<name>T1IHC7_STRMM</name>
<dbReference type="EnsemblMetazoa" id="SMAR000237-RA">
    <property type="protein sequence ID" value="SMAR000237-PA"/>
    <property type="gene ID" value="SMAR000237"/>
</dbReference>
<organism evidence="2 3">
    <name type="scientific">Strigamia maritima</name>
    <name type="common">European centipede</name>
    <name type="synonym">Geophilus maritimus</name>
    <dbReference type="NCBI Taxonomy" id="126957"/>
    <lineage>
        <taxon>Eukaryota</taxon>
        <taxon>Metazoa</taxon>
        <taxon>Ecdysozoa</taxon>
        <taxon>Arthropoda</taxon>
        <taxon>Myriapoda</taxon>
        <taxon>Chilopoda</taxon>
        <taxon>Pleurostigmophora</taxon>
        <taxon>Geophilomorpha</taxon>
        <taxon>Linotaeniidae</taxon>
        <taxon>Strigamia</taxon>
    </lineage>
</organism>
<evidence type="ECO:0000256" key="1">
    <source>
        <dbReference type="SAM" id="MobiDB-lite"/>
    </source>
</evidence>
<evidence type="ECO:0000313" key="2">
    <source>
        <dbReference type="EnsemblMetazoa" id="SMAR000237-PA"/>
    </source>
</evidence>
<dbReference type="AlphaFoldDB" id="T1IHC7"/>
<keyword evidence="3" id="KW-1185">Reference proteome</keyword>
<dbReference type="EMBL" id="JH429844">
    <property type="status" value="NOT_ANNOTATED_CDS"/>
    <property type="molecule type" value="Genomic_DNA"/>
</dbReference>
<feature type="region of interest" description="Disordered" evidence="1">
    <location>
        <begin position="79"/>
        <end position="106"/>
    </location>
</feature>
<reference evidence="2" key="2">
    <citation type="submission" date="2015-02" db="UniProtKB">
        <authorList>
            <consortium name="EnsemblMetazoa"/>
        </authorList>
    </citation>
    <scope>IDENTIFICATION</scope>
</reference>
<reference evidence="3" key="1">
    <citation type="submission" date="2011-05" db="EMBL/GenBank/DDBJ databases">
        <authorList>
            <person name="Richards S.R."/>
            <person name="Qu J."/>
            <person name="Jiang H."/>
            <person name="Jhangiani S.N."/>
            <person name="Agravi P."/>
            <person name="Goodspeed R."/>
            <person name="Gross S."/>
            <person name="Mandapat C."/>
            <person name="Jackson L."/>
            <person name="Mathew T."/>
            <person name="Pu L."/>
            <person name="Thornton R."/>
            <person name="Saada N."/>
            <person name="Wilczek-Boney K.B."/>
            <person name="Lee S."/>
            <person name="Kovar C."/>
            <person name="Wu Y."/>
            <person name="Scherer S.E."/>
            <person name="Worley K.C."/>
            <person name="Muzny D.M."/>
            <person name="Gibbs R."/>
        </authorList>
    </citation>
    <scope>NUCLEOTIDE SEQUENCE</scope>
    <source>
        <strain evidence="3">Brora</strain>
    </source>
</reference>